<dbReference type="SUPFAM" id="SSF56349">
    <property type="entry name" value="DNA breaking-rejoining enzymes"/>
    <property type="match status" value="1"/>
</dbReference>
<sequence length="326" mass="36705">MYSQLQHRVSQIQHQAYAPGTMRNLRSQWNSFHRFCQDFSLVPLPASPSTISSYAVFLTQRPSSYQYILDHLNAVRLLHLSHGLSTDSFTCFEVSLTKRGLKRVLGTASRQEHPLTPAILLDIYHVLDMNCPSHAMIWALFLVVFFSFLRKSSLVSSTASTFDCQRDLTRRDIKFTTSGCFLRIKWSKTRQHKEGIHIVPLPSIPHSPLCPVTAIHHYFSLVPASSDDPFFCFPTATSLTPVTASFFTTTLEKLLGKLGLAPTNYSPHSFRRGGATFAFHAGAPEHLLQLHGDWRSDAYKQYLTLPLCARSSVADIMAADLFSHNC</sequence>
<accession>A0AAU9XN47</accession>
<proteinExistence type="predicted"/>
<dbReference type="Gene3D" id="1.10.443.10">
    <property type="entry name" value="Intergrase catalytic core"/>
    <property type="match status" value="1"/>
</dbReference>
<feature type="domain" description="Tyr recombinase" evidence="3">
    <location>
        <begin position="110"/>
        <end position="321"/>
    </location>
</feature>
<dbReference type="Proteomes" id="UP001159428">
    <property type="component" value="Unassembled WGS sequence"/>
</dbReference>
<dbReference type="GO" id="GO:0003677">
    <property type="term" value="F:DNA binding"/>
    <property type="evidence" value="ECO:0007669"/>
    <property type="project" value="UniProtKB-KW"/>
</dbReference>
<protein>
    <recommendedName>
        <fullName evidence="3">Tyr recombinase domain-containing protein</fullName>
    </recommendedName>
</protein>
<dbReference type="InterPro" id="IPR011010">
    <property type="entry name" value="DNA_brk_join_enz"/>
</dbReference>
<organism evidence="4 5">
    <name type="scientific">Pocillopora meandrina</name>
    <dbReference type="NCBI Taxonomy" id="46732"/>
    <lineage>
        <taxon>Eukaryota</taxon>
        <taxon>Metazoa</taxon>
        <taxon>Cnidaria</taxon>
        <taxon>Anthozoa</taxon>
        <taxon>Hexacorallia</taxon>
        <taxon>Scleractinia</taxon>
        <taxon>Astrocoeniina</taxon>
        <taxon>Pocilloporidae</taxon>
        <taxon>Pocillopora</taxon>
    </lineage>
</organism>
<evidence type="ECO:0000256" key="1">
    <source>
        <dbReference type="ARBA" id="ARBA00023125"/>
    </source>
</evidence>
<dbReference type="InterPro" id="IPR013762">
    <property type="entry name" value="Integrase-like_cat_sf"/>
</dbReference>
<dbReference type="InterPro" id="IPR052925">
    <property type="entry name" value="Phage_Integrase-like_Recomb"/>
</dbReference>
<dbReference type="InterPro" id="IPR002104">
    <property type="entry name" value="Integrase_catalytic"/>
</dbReference>
<keyword evidence="5" id="KW-1185">Reference proteome</keyword>
<reference evidence="4 5" key="1">
    <citation type="submission" date="2022-05" db="EMBL/GenBank/DDBJ databases">
        <authorList>
            <consortium name="Genoscope - CEA"/>
            <person name="William W."/>
        </authorList>
    </citation>
    <scope>NUCLEOTIDE SEQUENCE [LARGE SCALE GENOMIC DNA]</scope>
</reference>
<keyword evidence="1" id="KW-0238">DNA-binding</keyword>
<dbReference type="EMBL" id="CALNXJ010000052">
    <property type="protein sequence ID" value="CAH3152851.1"/>
    <property type="molecule type" value="Genomic_DNA"/>
</dbReference>
<comment type="caution">
    <text evidence="4">The sequence shown here is derived from an EMBL/GenBank/DDBJ whole genome shotgun (WGS) entry which is preliminary data.</text>
</comment>
<evidence type="ECO:0000313" key="5">
    <source>
        <dbReference type="Proteomes" id="UP001159428"/>
    </source>
</evidence>
<gene>
    <name evidence="4" type="ORF">PMEA_00027027</name>
</gene>
<evidence type="ECO:0000313" key="4">
    <source>
        <dbReference type="EMBL" id="CAH3152851.1"/>
    </source>
</evidence>
<name>A0AAU9XN47_9CNID</name>
<evidence type="ECO:0000256" key="2">
    <source>
        <dbReference type="ARBA" id="ARBA00023172"/>
    </source>
</evidence>
<dbReference type="AlphaFoldDB" id="A0AAU9XN47"/>
<dbReference type="GO" id="GO:0015074">
    <property type="term" value="P:DNA integration"/>
    <property type="evidence" value="ECO:0007669"/>
    <property type="project" value="InterPro"/>
</dbReference>
<dbReference type="Gene3D" id="1.10.150.130">
    <property type="match status" value="1"/>
</dbReference>
<dbReference type="PROSITE" id="PS51898">
    <property type="entry name" value="TYR_RECOMBINASE"/>
    <property type="match status" value="1"/>
</dbReference>
<dbReference type="InterPro" id="IPR010998">
    <property type="entry name" value="Integrase_recombinase_N"/>
</dbReference>
<dbReference type="PANTHER" id="PTHR34605">
    <property type="entry name" value="PHAGE_INTEGRASE DOMAIN-CONTAINING PROTEIN"/>
    <property type="match status" value="1"/>
</dbReference>
<keyword evidence="2" id="KW-0233">DNA recombination</keyword>
<evidence type="ECO:0000259" key="3">
    <source>
        <dbReference type="PROSITE" id="PS51898"/>
    </source>
</evidence>
<dbReference type="GO" id="GO:0006310">
    <property type="term" value="P:DNA recombination"/>
    <property type="evidence" value="ECO:0007669"/>
    <property type="project" value="UniProtKB-KW"/>
</dbReference>
<dbReference type="SUPFAM" id="SSF47823">
    <property type="entry name" value="lambda integrase-like, N-terminal domain"/>
    <property type="match status" value="1"/>
</dbReference>
<dbReference type="PANTHER" id="PTHR34605:SF5">
    <property type="entry name" value="INTEGRASE_RECOMBINASE XERD HOMOLOG"/>
    <property type="match status" value="1"/>
</dbReference>